<comment type="caution">
    <text evidence="1">The sequence shown here is derived from an EMBL/GenBank/DDBJ whole genome shotgun (WGS) entry which is preliminary data.</text>
</comment>
<organism evidence="1 2">
    <name type="scientific">Streptomyces pyxinae</name>
    <dbReference type="NCBI Taxonomy" id="2970734"/>
    <lineage>
        <taxon>Bacteria</taxon>
        <taxon>Bacillati</taxon>
        <taxon>Actinomycetota</taxon>
        <taxon>Actinomycetes</taxon>
        <taxon>Kitasatosporales</taxon>
        <taxon>Streptomycetaceae</taxon>
        <taxon>Streptomyces</taxon>
    </lineage>
</organism>
<name>A0ABT2CR15_9ACTN</name>
<reference evidence="1" key="1">
    <citation type="submission" date="2022-08" db="EMBL/GenBank/DDBJ databases">
        <authorList>
            <person name="Somphong A."/>
            <person name="Phongsopitanun W."/>
        </authorList>
    </citation>
    <scope>NUCLEOTIDE SEQUENCE</scope>
    <source>
        <strain evidence="1">LP05-1</strain>
    </source>
</reference>
<dbReference type="EMBL" id="JANUGQ010000052">
    <property type="protein sequence ID" value="MCS0639879.1"/>
    <property type="molecule type" value="Genomic_DNA"/>
</dbReference>
<gene>
    <name evidence="1" type="ORF">NX801_30445</name>
</gene>
<sequence>MPRRRWPLRRRARVRAALAANLAAYCRDNDIDLLARILADPDADSDSVTPPGRWEGARLRLVDLRDQLHYHRARLRMSVRWWCTPPARRREIERAAEAQLSRLPPI</sequence>
<proteinExistence type="predicted"/>
<dbReference type="RefSeq" id="WP_258791202.1">
    <property type="nucleotide sequence ID" value="NZ_JANUGQ010000052.1"/>
</dbReference>
<accession>A0ABT2CR15</accession>
<keyword evidence="2" id="KW-1185">Reference proteome</keyword>
<evidence type="ECO:0000313" key="2">
    <source>
        <dbReference type="Proteomes" id="UP001431313"/>
    </source>
</evidence>
<dbReference type="Proteomes" id="UP001431313">
    <property type="component" value="Unassembled WGS sequence"/>
</dbReference>
<evidence type="ECO:0000313" key="1">
    <source>
        <dbReference type="EMBL" id="MCS0639879.1"/>
    </source>
</evidence>
<protein>
    <submittedName>
        <fullName evidence="1">Uncharacterized protein</fullName>
    </submittedName>
</protein>